<protein>
    <recommendedName>
        <fullName evidence="2">DUF547 domain-containing protein</fullName>
    </recommendedName>
</protein>
<evidence type="ECO:0000313" key="4">
    <source>
        <dbReference type="Proteomes" id="UP000797356"/>
    </source>
</evidence>
<dbReference type="OrthoDB" id="418495at2759"/>
<dbReference type="PANTHER" id="PTHR46248">
    <property type="entry name" value="EXPRESSED PROTEIN"/>
    <property type="match status" value="1"/>
</dbReference>
<comment type="caution">
    <text evidence="3">The sequence shown here is derived from an EMBL/GenBank/DDBJ whole genome shotgun (WGS) entry which is preliminary data.</text>
</comment>
<dbReference type="AlphaFoldDB" id="A0A8K0I7H1"/>
<proteinExistence type="predicted"/>
<accession>A0A8K0I7H1</accession>
<dbReference type="Pfam" id="PF04784">
    <property type="entry name" value="DUF547"/>
    <property type="match status" value="1"/>
</dbReference>
<feature type="region of interest" description="Disordered" evidence="1">
    <location>
        <begin position="1"/>
        <end position="61"/>
    </location>
</feature>
<organism evidence="3 4">
    <name type="scientific">Cocos nucifera</name>
    <name type="common">Coconut palm</name>
    <dbReference type="NCBI Taxonomy" id="13894"/>
    <lineage>
        <taxon>Eukaryota</taxon>
        <taxon>Viridiplantae</taxon>
        <taxon>Streptophyta</taxon>
        <taxon>Embryophyta</taxon>
        <taxon>Tracheophyta</taxon>
        <taxon>Spermatophyta</taxon>
        <taxon>Magnoliopsida</taxon>
        <taxon>Liliopsida</taxon>
        <taxon>Arecaceae</taxon>
        <taxon>Arecoideae</taxon>
        <taxon>Cocoseae</taxon>
        <taxon>Attaleinae</taxon>
        <taxon>Cocos</taxon>
    </lineage>
</organism>
<evidence type="ECO:0000313" key="3">
    <source>
        <dbReference type="EMBL" id="KAG1339296.1"/>
    </source>
</evidence>
<keyword evidence="4" id="KW-1185">Reference proteome</keyword>
<dbReference type="PANTHER" id="PTHR46248:SF4">
    <property type="entry name" value="OS01G0147800 PROTEIN"/>
    <property type="match status" value="1"/>
</dbReference>
<evidence type="ECO:0000259" key="2">
    <source>
        <dbReference type="Pfam" id="PF04784"/>
    </source>
</evidence>
<feature type="domain" description="DUF547" evidence="2">
    <location>
        <begin position="250"/>
        <end position="278"/>
    </location>
</feature>
<evidence type="ECO:0000256" key="1">
    <source>
        <dbReference type="SAM" id="MobiDB-lite"/>
    </source>
</evidence>
<reference evidence="3" key="2">
    <citation type="submission" date="2019-07" db="EMBL/GenBank/DDBJ databases">
        <authorList>
            <person name="Yang Y."/>
            <person name="Bocs S."/>
            <person name="Baudouin L."/>
        </authorList>
    </citation>
    <scope>NUCLEOTIDE SEQUENCE</scope>
    <source>
        <tissue evidence="3">Spear leaf of Hainan Tall coconut</tissue>
    </source>
</reference>
<dbReference type="EMBL" id="CM017875">
    <property type="protein sequence ID" value="KAG1339296.1"/>
    <property type="molecule type" value="Genomic_DNA"/>
</dbReference>
<gene>
    <name evidence="3" type="ORF">COCNU_04G016020</name>
</gene>
<reference evidence="3" key="1">
    <citation type="journal article" date="2017" name="Gigascience">
        <title>The genome draft of coconut (Cocos nucifera).</title>
        <authorList>
            <person name="Xiao Y."/>
            <person name="Xu P."/>
            <person name="Fan H."/>
            <person name="Baudouin L."/>
            <person name="Xia W."/>
            <person name="Bocs S."/>
            <person name="Xu J."/>
            <person name="Li Q."/>
            <person name="Guo A."/>
            <person name="Zhou L."/>
            <person name="Li J."/>
            <person name="Wu Y."/>
            <person name="Ma Z."/>
            <person name="Armero A."/>
            <person name="Issali A.E."/>
            <person name="Liu N."/>
            <person name="Peng M."/>
            <person name="Yang Y."/>
        </authorList>
    </citation>
    <scope>NUCLEOTIDE SEQUENCE</scope>
    <source>
        <tissue evidence="3">Spear leaf of Hainan Tall coconut</tissue>
    </source>
</reference>
<sequence>MELGQQAVASQAKQWKPARMDGLQKPRGVTETPGFEISNGRRGDNLPRKKSGRPEIVSTSRVESKERMELSATAPAVAKTTEALSMQVRRPERNPRDEEAERLIRCNGPNHDLSFLDAETRNESPNKLSEELIKILISIFHKLNQTSTQLNWELTAVPKLNISCMSSRSFVSKSSSNCKTPMHSLKDTANMLDPYGVLPDADGTARDIRLYKKFIDFTQSSFDMSRISLCLSAIGRLRVLMHKLCNAKLSSLTYKQKLAFWINIYNACIMHHGLPPSPDKLLALLNKGLDLKHLGKFTQIFAKHAYK</sequence>
<dbReference type="InterPro" id="IPR006869">
    <property type="entry name" value="DUF547"/>
</dbReference>
<name>A0A8K0I7H1_COCNU</name>
<dbReference type="Proteomes" id="UP000797356">
    <property type="component" value="Chromosome 4"/>
</dbReference>